<feature type="compositionally biased region" description="Polar residues" evidence="1">
    <location>
        <begin position="188"/>
        <end position="203"/>
    </location>
</feature>
<reference evidence="3" key="1">
    <citation type="submission" date="2021-06" db="EMBL/GenBank/DDBJ databases">
        <authorList>
            <person name="Kallberg Y."/>
            <person name="Tangrot J."/>
            <person name="Rosling A."/>
        </authorList>
    </citation>
    <scope>NUCLEOTIDE SEQUENCE</scope>
    <source>
        <strain evidence="3">MT106</strain>
    </source>
</reference>
<dbReference type="EMBL" id="CAJVPL010000878">
    <property type="protein sequence ID" value="CAG8537005.1"/>
    <property type="molecule type" value="Genomic_DNA"/>
</dbReference>
<organism evidence="3 4">
    <name type="scientific">Ambispora gerdemannii</name>
    <dbReference type="NCBI Taxonomy" id="144530"/>
    <lineage>
        <taxon>Eukaryota</taxon>
        <taxon>Fungi</taxon>
        <taxon>Fungi incertae sedis</taxon>
        <taxon>Mucoromycota</taxon>
        <taxon>Glomeromycotina</taxon>
        <taxon>Glomeromycetes</taxon>
        <taxon>Archaeosporales</taxon>
        <taxon>Ambisporaceae</taxon>
        <taxon>Ambispora</taxon>
    </lineage>
</organism>
<evidence type="ECO:0000313" key="3">
    <source>
        <dbReference type="EMBL" id="CAG8537005.1"/>
    </source>
</evidence>
<keyword evidence="2" id="KW-1133">Transmembrane helix</keyword>
<comment type="caution">
    <text evidence="3">The sequence shown here is derived from an EMBL/GenBank/DDBJ whole genome shotgun (WGS) entry which is preliminary data.</text>
</comment>
<evidence type="ECO:0000256" key="1">
    <source>
        <dbReference type="SAM" id="MobiDB-lite"/>
    </source>
</evidence>
<dbReference type="Proteomes" id="UP000789831">
    <property type="component" value="Unassembled WGS sequence"/>
</dbReference>
<feature type="transmembrane region" description="Helical" evidence="2">
    <location>
        <begin position="47"/>
        <end position="68"/>
    </location>
</feature>
<sequence length="224" mass="25152">MSDLSHDAKESGMWLIYTISILSNFATTMVILWMIAKKTSHVVPTRLVLNLLVADWIQSVSFMMSMYWTAWGNVYTDLAANGLFQKRFPREFYVVAACLFAANGLTDSVIYGCISYVASSKPLIEHHNTIPEDKSKGKKKSDNSTRESKKAVVSNSQESFFENKDVYEINNASNTSSNTFFPFASSSRSPESGNNIHVSENRPPTTNVPIYELVQSSSSNFYFM</sequence>
<feature type="compositionally biased region" description="Basic and acidic residues" evidence="1">
    <location>
        <begin position="128"/>
        <end position="150"/>
    </location>
</feature>
<evidence type="ECO:0000313" key="4">
    <source>
        <dbReference type="Proteomes" id="UP000789831"/>
    </source>
</evidence>
<keyword evidence="2" id="KW-0812">Transmembrane</keyword>
<dbReference type="OrthoDB" id="100006at2759"/>
<keyword evidence="4" id="KW-1185">Reference proteome</keyword>
<evidence type="ECO:0000256" key="2">
    <source>
        <dbReference type="SAM" id="Phobius"/>
    </source>
</evidence>
<gene>
    <name evidence="3" type="ORF">AGERDE_LOCUS5995</name>
</gene>
<keyword evidence="2" id="KW-0472">Membrane</keyword>
<feature type="region of interest" description="Disordered" evidence="1">
    <location>
        <begin position="183"/>
        <end position="203"/>
    </location>
</feature>
<accession>A0A9N9API5</accession>
<feature type="transmembrane region" description="Helical" evidence="2">
    <location>
        <begin position="92"/>
        <end position="118"/>
    </location>
</feature>
<feature type="region of interest" description="Disordered" evidence="1">
    <location>
        <begin position="128"/>
        <end position="154"/>
    </location>
</feature>
<proteinExistence type="predicted"/>
<protein>
    <submittedName>
        <fullName evidence="3">12652_t:CDS:1</fullName>
    </submittedName>
</protein>
<name>A0A9N9API5_9GLOM</name>
<feature type="transmembrane region" description="Helical" evidence="2">
    <location>
        <begin position="12"/>
        <end position="35"/>
    </location>
</feature>
<dbReference type="AlphaFoldDB" id="A0A9N9API5"/>